<dbReference type="Pfam" id="PF04348">
    <property type="entry name" value="LppC"/>
    <property type="match status" value="2"/>
</dbReference>
<dbReference type="CDD" id="cd06339">
    <property type="entry name" value="PBP1_YraM_LppC_lipoprotein-like"/>
    <property type="match status" value="1"/>
</dbReference>
<name>A0A5Q0BE70_9GAMM</name>
<evidence type="ECO:0000256" key="6">
    <source>
        <dbReference type="ARBA" id="ARBA00023237"/>
    </source>
</evidence>
<keyword evidence="1 9" id="KW-0732">Signal</keyword>
<evidence type="ECO:0000256" key="8">
    <source>
        <dbReference type="SAM" id="MobiDB-lite"/>
    </source>
</evidence>
<dbReference type="Gene3D" id="3.40.50.2300">
    <property type="match status" value="2"/>
</dbReference>
<evidence type="ECO:0000313" key="11">
    <source>
        <dbReference type="Proteomes" id="UP000325755"/>
    </source>
</evidence>
<dbReference type="InterPro" id="IPR028082">
    <property type="entry name" value="Peripla_BP_I"/>
</dbReference>
<keyword evidence="7" id="KW-0449">Lipoprotein</keyword>
<dbReference type="InterPro" id="IPR007443">
    <property type="entry name" value="LpoA"/>
</dbReference>
<dbReference type="Proteomes" id="UP000325755">
    <property type="component" value="Chromosome"/>
</dbReference>
<dbReference type="PANTHER" id="PTHR38038">
    <property type="entry name" value="PENICILLIN-BINDING PROTEIN ACTIVATOR LPOA"/>
    <property type="match status" value="1"/>
</dbReference>
<keyword evidence="5" id="KW-0564">Palmitate</keyword>
<evidence type="ECO:0000313" key="10">
    <source>
        <dbReference type="EMBL" id="QFY41432.1"/>
    </source>
</evidence>
<organism evidence="10 11">
    <name type="scientific">Candidatus Methylospira mobilis</name>
    <dbReference type="NCBI Taxonomy" id="1808979"/>
    <lineage>
        <taxon>Bacteria</taxon>
        <taxon>Pseudomonadati</taxon>
        <taxon>Pseudomonadota</taxon>
        <taxon>Gammaproteobacteria</taxon>
        <taxon>Methylococcales</taxon>
        <taxon>Methylococcaceae</taxon>
        <taxon>Candidatus Methylospira</taxon>
    </lineage>
</organism>
<proteinExistence type="predicted"/>
<dbReference type="Gene3D" id="1.25.40.650">
    <property type="match status" value="1"/>
</dbReference>
<evidence type="ECO:0000256" key="3">
    <source>
        <dbReference type="ARBA" id="ARBA00022984"/>
    </source>
</evidence>
<feature type="region of interest" description="Disordered" evidence="8">
    <location>
        <begin position="247"/>
        <end position="268"/>
    </location>
</feature>
<dbReference type="GO" id="GO:0030234">
    <property type="term" value="F:enzyme regulator activity"/>
    <property type="evidence" value="ECO:0007669"/>
    <property type="project" value="TreeGrafter"/>
</dbReference>
<accession>A0A5Q0BE70</accession>
<keyword evidence="6" id="KW-0998">Cell outer membrane</keyword>
<keyword evidence="11" id="KW-1185">Reference proteome</keyword>
<evidence type="ECO:0000256" key="2">
    <source>
        <dbReference type="ARBA" id="ARBA00022960"/>
    </source>
</evidence>
<keyword evidence="2" id="KW-0133">Cell shape</keyword>
<dbReference type="PROSITE" id="PS51257">
    <property type="entry name" value="PROKAR_LIPOPROTEIN"/>
    <property type="match status" value="1"/>
</dbReference>
<sequence length="618" mass="66788">MPNFKYLTVALFAIIIAGCAGQAARQSDNAQIADAEARLRAGDYLGASQIYQNLEVNSDAPEYYRMMVAYVSLRSGNTREAQALLAQVLPDKLGSDEQAFYQVLRSWADLNQGKAKDAMARLNTFNADQLAPSNRRIYYKLRASAYNQLGNMLDSARERLNYAALIRNPDEARKNNEAIFETLDRVPVATLKDLVLQEKTGDLVGWMDLVLLTHAPENQRYNYLQTWLQRYPGHPATGEFIDSLKIKPGSGGKTQPAQQPPAATGAVSPAPNGNVIGVLLPLSGPYASLAQAVKDGIEAAHNADTSSPKPRLEYVDTQNADVAALYRKLVSLGARAVIGPLTKEELGVLSKSGNLSVTALGLNQTQDVNAEKIYQFGLIPEQDLEQSAASAWADGFQSALVLAPSSAFGTRMSGYFTDYWKGLGGKVLTVKTYNPGASEYTRPVGELLSAASQAAGRAFVFLIADARDARLIKPQIDAQQTAPLPVFAMSRVYDGHADAAMQNKDLSGITFCDIPWLLNDKASDPLSLTSLHTLADKTSESDLRLIAMGIDAYKLLPQLDILRSGSPYSGYTGRLSLQPGNRIRRQLDCAMLDGGTLRLRGPAPNVQPATGGGTIASR</sequence>
<evidence type="ECO:0000256" key="9">
    <source>
        <dbReference type="SAM" id="SignalP"/>
    </source>
</evidence>
<dbReference type="FunCoup" id="A0A5Q0BE70">
    <property type="interactions" value="67"/>
</dbReference>
<keyword evidence="4" id="KW-0472">Membrane</keyword>
<dbReference type="InParanoid" id="A0A5Q0BE70"/>
<dbReference type="PANTHER" id="PTHR38038:SF1">
    <property type="entry name" value="PENICILLIN-BINDING PROTEIN ACTIVATOR LPOA"/>
    <property type="match status" value="1"/>
</dbReference>
<dbReference type="AlphaFoldDB" id="A0A5Q0BE70"/>
<evidence type="ECO:0000256" key="4">
    <source>
        <dbReference type="ARBA" id="ARBA00023136"/>
    </source>
</evidence>
<dbReference type="KEGG" id="mmob:F6R98_01340"/>
<dbReference type="GO" id="GO:0008360">
    <property type="term" value="P:regulation of cell shape"/>
    <property type="evidence" value="ECO:0007669"/>
    <property type="project" value="UniProtKB-KW"/>
</dbReference>
<evidence type="ECO:0000256" key="1">
    <source>
        <dbReference type="ARBA" id="ARBA00022729"/>
    </source>
</evidence>
<feature type="signal peptide" evidence="9">
    <location>
        <begin position="1"/>
        <end position="23"/>
    </location>
</feature>
<dbReference type="OrthoDB" id="6708821at2"/>
<dbReference type="GO" id="GO:0031241">
    <property type="term" value="C:periplasmic side of cell outer membrane"/>
    <property type="evidence" value="ECO:0007669"/>
    <property type="project" value="TreeGrafter"/>
</dbReference>
<keyword evidence="3" id="KW-0573">Peptidoglycan synthesis</keyword>
<dbReference type="InterPro" id="IPR011990">
    <property type="entry name" value="TPR-like_helical_dom_sf"/>
</dbReference>
<dbReference type="GO" id="GO:0009252">
    <property type="term" value="P:peptidoglycan biosynthetic process"/>
    <property type="evidence" value="ECO:0007669"/>
    <property type="project" value="UniProtKB-KW"/>
</dbReference>
<feature type="chain" id="PRO_5025062642" evidence="9">
    <location>
        <begin position="24"/>
        <end position="618"/>
    </location>
</feature>
<gene>
    <name evidence="10" type="ORF">F6R98_01340</name>
</gene>
<protein>
    <submittedName>
        <fullName evidence="10">ABC transporter substrate-binding protein</fullName>
    </submittedName>
</protein>
<dbReference type="RefSeq" id="WP_153247412.1">
    <property type="nucleotide sequence ID" value="NZ_CP044205.1"/>
</dbReference>
<dbReference type="EMBL" id="CP044205">
    <property type="protein sequence ID" value="QFY41432.1"/>
    <property type="molecule type" value="Genomic_DNA"/>
</dbReference>
<evidence type="ECO:0000256" key="5">
    <source>
        <dbReference type="ARBA" id="ARBA00023139"/>
    </source>
</evidence>
<reference evidence="10 11" key="1">
    <citation type="submission" date="2019-09" db="EMBL/GenBank/DDBJ databases">
        <title>Ecophysiology of the spiral-shaped methanotroph Methylospira mobilis as revealed by the complete genome sequence.</title>
        <authorList>
            <person name="Oshkin I.Y."/>
            <person name="Dedysh S.N."/>
            <person name="Miroshnikov K."/>
            <person name="Danilova O.V."/>
            <person name="Hakobyan A."/>
            <person name="Liesack W."/>
        </authorList>
    </citation>
    <scope>NUCLEOTIDE SEQUENCE [LARGE SCALE GENOMIC DNA]</scope>
    <source>
        <strain evidence="10 11">Shm1</strain>
    </source>
</reference>
<dbReference type="SUPFAM" id="SSF53822">
    <property type="entry name" value="Periplasmic binding protein-like I"/>
    <property type="match status" value="1"/>
</dbReference>
<dbReference type="Gene3D" id="1.25.40.10">
    <property type="entry name" value="Tetratricopeptide repeat domain"/>
    <property type="match status" value="1"/>
</dbReference>
<evidence type="ECO:0000256" key="7">
    <source>
        <dbReference type="ARBA" id="ARBA00023288"/>
    </source>
</evidence>